<dbReference type="Proteomes" id="UP000287866">
    <property type="component" value="Unassembled WGS sequence"/>
</dbReference>
<evidence type="ECO:0000313" key="9">
    <source>
        <dbReference type="EMBL" id="NHA69564.1"/>
    </source>
</evidence>
<feature type="transmembrane region" description="Helical" evidence="7">
    <location>
        <begin position="470"/>
        <end position="491"/>
    </location>
</feature>
<dbReference type="PANTHER" id="PTHR30287">
    <property type="entry name" value="MEMBRANE COMPONENT OF PREDICTED ABC SUPERFAMILY METABOLITE UPTAKE TRANSPORTER"/>
    <property type="match status" value="1"/>
</dbReference>
<name>A0A8T6R7D7_9MICO</name>
<keyword evidence="10" id="KW-1185">Reference proteome</keyword>
<feature type="domain" description="ABC3 transporter permease C-terminal" evidence="8">
    <location>
        <begin position="335"/>
        <end position="453"/>
    </location>
</feature>
<keyword evidence="3 7" id="KW-0812">Transmembrane</keyword>
<dbReference type="RefSeq" id="WP_165566852.1">
    <property type="nucleotide sequence ID" value="NZ_SAYU02000065.1"/>
</dbReference>
<protein>
    <recommendedName>
        <fullName evidence="8">ABC3 transporter permease C-terminal domain-containing protein</fullName>
    </recommendedName>
</protein>
<evidence type="ECO:0000259" key="8">
    <source>
        <dbReference type="Pfam" id="PF02687"/>
    </source>
</evidence>
<feature type="transmembrane region" description="Helical" evidence="7">
    <location>
        <begin position="326"/>
        <end position="352"/>
    </location>
</feature>
<feature type="transmembrane region" description="Helical" evidence="7">
    <location>
        <begin position="561"/>
        <end position="582"/>
    </location>
</feature>
<feature type="transmembrane region" description="Helical" evidence="7">
    <location>
        <begin position="881"/>
        <end position="910"/>
    </location>
</feature>
<feature type="transmembrane region" description="Helical" evidence="7">
    <location>
        <begin position="382"/>
        <end position="405"/>
    </location>
</feature>
<proteinExistence type="predicted"/>
<feature type="compositionally biased region" description="Pro residues" evidence="6">
    <location>
        <begin position="1"/>
        <end position="15"/>
    </location>
</feature>
<feature type="transmembrane region" description="Helical" evidence="7">
    <location>
        <begin position="511"/>
        <end position="540"/>
    </location>
</feature>
<feature type="transmembrane region" description="Helical" evidence="7">
    <location>
        <begin position="834"/>
        <end position="860"/>
    </location>
</feature>
<reference evidence="9" key="1">
    <citation type="submission" date="2020-03" db="EMBL/GenBank/DDBJ databases">
        <title>Phycicoccus flavus sp. nov., a novel endophytic actinobacterium isolated from branch of Kandelia candel.</title>
        <authorList>
            <person name="Tuo L."/>
        </authorList>
    </citation>
    <scope>NUCLEOTIDE SEQUENCE</scope>
    <source>
        <strain evidence="9">CMS6Z-2</strain>
    </source>
</reference>
<dbReference type="GO" id="GO:0005886">
    <property type="term" value="C:plasma membrane"/>
    <property type="evidence" value="ECO:0007669"/>
    <property type="project" value="UniProtKB-SubCell"/>
</dbReference>
<dbReference type="AlphaFoldDB" id="A0A8T6R7D7"/>
<keyword evidence="2" id="KW-1003">Cell membrane</keyword>
<dbReference type="Pfam" id="PF02687">
    <property type="entry name" value="FtsX"/>
    <property type="match status" value="2"/>
</dbReference>
<evidence type="ECO:0000256" key="7">
    <source>
        <dbReference type="SAM" id="Phobius"/>
    </source>
</evidence>
<evidence type="ECO:0000313" key="10">
    <source>
        <dbReference type="Proteomes" id="UP000287866"/>
    </source>
</evidence>
<evidence type="ECO:0000256" key="2">
    <source>
        <dbReference type="ARBA" id="ARBA00022475"/>
    </source>
</evidence>
<dbReference type="InterPro" id="IPR003838">
    <property type="entry name" value="ABC3_permease_C"/>
</dbReference>
<keyword evidence="5 7" id="KW-0472">Membrane</keyword>
<comment type="subcellular location">
    <subcellularLocation>
        <location evidence="1">Cell membrane</location>
        <topology evidence="1">Multi-pass membrane protein</topology>
    </subcellularLocation>
</comment>
<dbReference type="EMBL" id="SAYU02000065">
    <property type="protein sequence ID" value="NHA69564.1"/>
    <property type="molecule type" value="Genomic_DNA"/>
</dbReference>
<feature type="region of interest" description="Disordered" evidence="6">
    <location>
        <begin position="1"/>
        <end position="25"/>
    </location>
</feature>
<evidence type="ECO:0000256" key="4">
    <source>
        <dbReference type="ARBA" id="ARBA00022989"/>
    </source>
</evidence>
<evidence type="ECO:0000256" key="5">
    <source>
        <dbReference type="ARBA" id="ARBA00023136"/>
    </source>
</evidence>
<organism evidence="9 10">
    <name type="scientific">Phycicoccus flavus</name>
    <dbReference type="NCBI Taxonomy" id="2502783"/>
    <lineage>
        <taxon>Bacteria</taxon>
        <taxon>Bacillati</taxon>
        <taxon>Actinomycetota</taxon>
        <taxon>Actinomycetes</taxon>
        <taxon>Micrococcales</taxon>
        <taxon>Intrasporangiaceae</taxon>
        <taxon>Phycicoccus</taxon>
    </lineage>
</organism>
<feature type="transmembrane region" description="Helical" evidence="7">
    <location>
        <begin position="53"/>
        <end position="75"/>
    </location>
</feature>
<keyword evidence="4 7" id="KW-1133">Transmembrane helix</keyword>
<accession>A0A8T6R7D7</accession>
<dbReference type="PANTHER" id="PTHR30287:SF2">
    <property type="entry name" value="BLL1001 PROTEIN"/>
    <property type="match status" value="1"/>
</dbReference>
<evidence type="ECO:0000256" key="6">
    <source>
        <dbReference type="SAM" id="MobiDB-lite"/>
    </source>
</evidence>
<sequence>MTTVAPPRPEAPQSPPSRMDLEPDPGRLAQWRSTWAVALRMARRDVRRHRGRSALVVVMVVLPTLLLSAVVTLVYTNDVKGAEKIPWAMGSGQALLEGPDQFAVVQGPDPAQAFGAVGDGSDAEPGRATRVPGLERDGDPFANADAVARLVGAQVAAVDEYTLRTTVGDRRVTLPGLALDGRQGLGEKLELVSGRWPAPPPDDPAAPVEVLVTDAARAKGLPASGTFEGSVEGTTRVFEVVGTARTQADYEMPSVVTAGEPADRGENSAGYGRWIVLGADPVTWSEVQDLNAYGFRVTSRAVLTDPPPTEALDPDIAYQLGGADRYTALLVALGATMLLVVTTLLVGPAFAVSAARQRRTLALAASNGAHTPVLRRTVLAQALILGALSAVAGTALGVGAAYAVVAWVRHLGDPTLSGPFDVRPLVLSAVALAAVASTVVAALVPARRLGRLDIVGVMRGQSVSPPPSRVVFVVGAVLAAVGSVLTLAGTGVVDASRLGPARGLVGTSSEYLVTIGAVVLILGSLLLVPLVLTVLGRLGGRLPTSLRMATRDLARHRARSAPSVAAVLAAVAGLTFGLTGLASDTEQQSREYLPATLPGEAVVFADPGTVEESTVRAAAAGLVLEPTTVLAGDPMAYAFDEVADGPYRVEFLSLVPPGCTAEQTLADLAGPGDERCLTAGTRSNGSGTVLVLPADRLLRRLDLSAADATRVRAGAAVVLGGTGTSAEIATGSFVTDPTATDGVDPDVRVDRDAAVPAVHLPLTKENSARLLGGNLAFAADSPAVAGLDTRTSGWTVRTEDGSPVPDEAVERMQLALGDDAWVDREDGFQREDRLVVGILLGVFALLILVVTLTSTALTLAEQQTDQATLAALGATRGTRRVMAGAQAFALAAVGCVLGVAVGLVPGIAISRPLTTDGWDPLTMQQSTSPGILVIPWVSLLVVGVVVPLVAAGLAAAGIRRAPQVTRRAT</sequence>
<evidence type="ECO:0000256" key="1">
    <source>
        <dbReference type="ARBA" id="ARBA00004651"/>
    </source>
</evidence>
<comment type="caution">
    <text evidence="9">The sequence shown here is derived from an EMBL/GenBank/DDBJ whole genome shotgun (WGS) entry which is preliminary data.</text>
</comment>
<gene>
    <name evidence="9" type="ORF">EPD83_016095</name>
</gene>
<dbReference type="InterPro" id="IPR038766">
    <property type="entry name" value="Membrane_comp_ABC_pdt"/>
</dbReference>
<feature type="domain" description="ABC3 transporter permease C-terminal" evidence="8">
    <location>
        <begin position="838"/>
        <end position="960"/>
    </location>
</feature>
<feature type="transmembrane region" description="Helical" evidence="7">
    <location>
        <begin position="425"/>
        <end position="449"/>
    </location>
</feature>
<feature type="transmembrane region" description="Helical" evidence="7">
    <location>
        <begin position="930"/>
        <end position="958"/>
    </location>
</feature>
<evidence type="ECO:0000256" key="3">
    <source>
        <dbReference type="ARBA" id="ARBA00022692"/>
    </source>
</evidence>